<dbReference type="OrthoDB" id="30052at2"/>
<organism evidence="2 3">
    <name type="scientific">Aureimonas phyllosphaerae</name>
    <dbReference type="NCBI Taxonomy" id="1166078"/>
    <lineage>
        <taxon>Bacteria</taxon>
        <taxon>Pseudomonadati</taxon>
        <taxon>Pseudomonadota</taxon>
        <taxon>Alphaproteobacteria</taxon>
        <taxon>Hyphomicrobiales</taxon>
        <taxon>Aurantimonadaceae</taxon>
        <taxon>Aureimonas</taxon>
    </lineage>
</organism>
<comment type="caution">
    <text evidence="2">The sequence shown here is derived from an EMBL/GenBank/DDBJ whole genome shotgun (WGS) entry which is preliminary data.</text>
</comment>
<keyword evidence="3" id="KW-1185">Reference proteome</keyword>
<dbReference type="GO" id="GO:0004341">
    <property type="term" value="F:gluconolactonase activity"/>
    <property type="evidence" value="ECO:0007669"/>
    <property type="project" value="UniProtKB-EC"/>
</dbReference>
<proteinExistence type="predicted"/>
<dbReference type="InterPro" id="IPR051262">
    <property type="entry name" value="SMP-30/CGR1_Lactonase"/>
</dbReference>
<gene>
    <name evidence="2" type="ORF">GGR05_003485</name>
</gene>
<keyword evidence="2" id="KW-0378">Hydrolase</keyword>
<dbReference type="PANTHER" id="PTHR47572:SF5">
    <property type="entry name" value="BLR2277 PROTEIN"/>
    <property type="match status" value="1"/>
</dbReference>
<evidence type="ECO:0000313" key="3">
    <source>
        <dbReference type="Proteomes" id="UP000531216"/>
    </source>
</evidence>
<dbReference type="Pfam" id="PF08450">
    <property type="entry name" value="SGL"/>
    <property type="match status" value="1"/>
</dbReference>
<protein>
    <submittedName>
        <fullName evidence="2">Gluconolactonase</fullName>
        <ecNumber evidence="2">3.1.1.17</ecNumber>
    </submittedName>
</protein>
<dbReference type="PANTHER" id="PTHR47572">
    <property type="entry name" value="LIPOPROTEIN-RELATED"/>
    <property type="match status" value="1"/>
</dbReference>
<dbReference type="EC" id="3.1.1.17" evidence="2"/>
<dbReference type="Proteomes" id="UP000531216">
    <property type="component" value="Unassembled WGS sequence"/>
</dbReference>
<dbReference type="SUPFAM" id="SSF63829">
    <property type="entry name" value="Calcium-dependent phosphotriesterase"/>
    <property type="match status" value="1"/>
</dbReference>
<sequence length="320" mass="34917">MASLPLLWLKLHGPITFPREFQALSQSTFFATGVGAPEGPVALPDGSLYVTEMSAGTLQVTHLGPGNSRRVVLRTWGRPNGLAIDGDGMIWIAEAGLRALIRIAPDGQELLRIEGDGSERFRFPNDLAFGPDGHLYMTDSGLALDDFLDGQDFAEGFMDLDWDGRVYEIDPKAGKVVRVIDRGIRFTNGIAFDAEGRLYANASFPGDVYRYEVLVAVEPKREYFGHVLQPDEQTGFKGPDGMKFGSDGRLYCTVYGQRNVTVLARDGSVDERLMLQGAAPTNCAFARDGQTLLVTEVSAGRVEALSVPCRGLPLHYPTID</sequence>
<dbReference type="EMBL" id="JACIDO010000008">
    <property type="protein sequence ID" value="MBB3937319.1"/>
    <property type="molecule type" value="Genomic_DNA"/>
</dbReference>
<dbReference type="Gene3D" id="2.120.10.30">
    <property type="entry name" value="TolB, C-terminal domain"/>
    <property type="match status" value="1"/>
</dbReference>
<reference evidence="2 3" key="1">
    <citation type="submission" date="2020-08" db="EMBL/GenBank/DDBJ databases">
        <title>Genomic Encyclopedia of Type Strains, Phase IV (KMG-IV): sequencing the most valuable type-strain genomes for metagenomic binning, comparative biology and taxonomic classification.</title>
        <authorList>
            <person name="Goeker M."/>
        </authorList>
    </citation>
    <scope>NUCLEOTIDE SEQUENCE [LARGE SCALE GENOMIC DNA]</scope>
    <source>
        <strain evidence="2 3">DSM 25024</strain>
    </source>
</reference>
<feature type="domain" description="SMP-30/Gluconolactonase/LRE-like region" evidence="1">
    <location>
        <begin position="37"/>
        <end position="296"/>
    </location>
</feature>
<name>A0A7W6FVI4_9HYPH</name>
<dbReference type="RefSeq" id="WP_090964267.1">
    <property type="nucleotide sequence ID" value="NZ_FOOA01000012.1"/>
</dbReference>
<accession>A0A7W6FVI4</accession>
<dbReference type="InterPro" id="IPR011042">
    <property type="entry name" value="6-blade_b-propeller_TolB-like"/>
</dbReference>
<evidence type="ECO:0000313" key="2">
    <source>
        <dbReference type="EMBL" id="MBB3937319.1"/>
    </source>
</evidence>
<dbReference type="InterPro" id="IPR013658">
    <property type="entry name" value="SGL"/>
</dbReference>
<dbReference type="AlphaFoldDB" id="A0A7W6FVI4"/>
<evidence type="ECO:0000259" key="1">
    <source>
        <dbReference type="Pfam" id="PF08450"/>
    </source>
</evidence>